<name>A0ABQ0C8E3_9PROT</name>
<evidence type="ECO:0000313" key="2">
    <source>
        <dbReference type="EMBL" id="GAB0057154.1"/>
    </source>
</evidence>
<sequence length="95" mass="10846">MTTPSPSSPPNPIPNSHRYFENRSCEYFPCHDLPEGKHLNCLFCFCPLYTFENCPGTPIWLESGIKDCSHCTTTATEDAYEVVMDFIFSRPGEYL</sequence>
<dbReference type="Proteomes" id="UP001628193">
    <property type="component" value="Unassembled WGS sequence"/>
</dbReference>
<comment type="caution">
    <text evidence="2">The sequence shown here is derived from an EMBL/GenBank/DDBJ whole genome shotgun (WGS) entry which is preliminary data.</text>
</comment>
<dbReference type="RefSeq" id="WP_420904859.1">
    <property type="nucleotide sequence ID" value="NZ_BAAFGK010000004.1"/>
</dbReference>
<feature type="domain" description="Cysteine-rich small" evidence="1">
    <location>
        <begin position="19"/>
        <end position="85"/>
    </location>
</feature>
<dbReference type="Pfam" id="PF04071">
    <property type="entry name" value="zf-like"/>
    <property type="match status" value="1"/>
</dbReference>
<keyword evidence="3" id="KW-1185">Reference proteome</keyword>
<evidence type="ECO:0000259" key="1">
    <source>
        <dbReference type="Pfam" id="PF04071"/>
    </source>
</evidence>
<dbReference type="EMBL" id="BAAFGK010000004">
    <property type="protein sequence ID" value="GAB0057154.1"/>
    <property type="molecule type" value="Genomic_DNA"/>
</dbReference>
<reference evidence="2 3" key="1">
    <citation type="submission" date="2024-05" db="EMBL/GenBank/DDBJ databases">
        <authorList>
            <consortium name="Candidatus Magnetaquicoccaceae bacterium FCR-1 genome sequencing consortium"/>
            <person name="Shimoshige H."/>
            <person name="Shimamura S."/>
            <person name="Taoka A."/>
            <person name="Kobayashi H."/>
            <person name="Maekawa T."/>
        </authorList>
    </citation>
    <scope>NUCLEOTIDE SEQUENCE [LARGE SCALE GENOMIC DNA]</scope>
    <source>
        <strain evidence="2 3">FCR-1</strain>
    </source>
</reference>
<reference evidence="2 3" key="2">
    <citation type="submission" date="2024-09" db="EMBL/GenBank/DDBJ databases">
        <title>Draft genome sequence of Candidatus Magnetaquicoccaceae bacterium FCR-1.</title>
        <authorList>
            <person name="Shimoshige H."/>
            <person name="Shimamura S."/>
            <person name="Taoka A."/>
            <person name="Kobayashi H."/>
            <person name="Maekawa T."/>
        </authorList>
    </citation>
    <scope>NUCLEOTIDE SEQUENCE [LARGE SCALE GENOMIC DNA]</scope>
    <source>
        <strain evidence="2 3">FCR-1</strain>
    </source>
</reference>
<proteinExistence type="predicted"/>
<organism evidence="2 3">
    <name type="scientific">Candidatus Magnetaquiglobus chichijimensis</name>
    <dbReference type="NCBI Taxonomy" id="3141448"/>
    <lineage>
        <taxon>Bacteria</taxon>
        <taxon>Pseudomonadati</taxon>
        <taxon>Pseudomonadota</taxon>
        <taxon>Magnetococcia</taxon>
        <taxon>Magnetococcales</taxon>
        <taxon>Candidatus Magnetaquicoccaceae</taxon>
        <taxon>Candidatus Magnetaquiglobus</taxon>
    </lineage>
</organism>
<dbReference type="InterPro" id="IPR007212">
    <property type="entry name" value="Zf-like"/>
</dbReference>
<evidence type="ECO:0000313" key="3">
    <source>
        <dbReference type="Proteomes" id="UP001628193"/>
    </source>
</evidence>
<accession>A0ABQ0C8E3</accession>
<gene>
    <name evidence="2" type="ORF">SIID45300_01477</name>
</gene>
<protein>
    <recommendedName>
        <fullName evidence="1">Cysteine-rich small domain-containing protein</fullName>
    </recommendedName>
</protein>